<reference evidence="2 3" key="1">
    <citation type="journal article" date="2018" name="Biotechnol. Biofuels">
        <title>Integrative visual omics of the white-rot fungus Polyporus brumalis exposes the biotechnological potential of its oxidative enzymes for delignifying raw plant biomass.</title>
        <authorList>
            <person name="Miyauchi S."/>
            <person name="Rancon A."/>
            <person name="Drula E."/>
            <person name="Hage H."/>
            <person name="Chaduli D."/>
            <person name="Favel A."/>
            <person name="Grisel S."/>
            <person name="Henrissat B."/>
            <person name="Herpoel-Gimbert I."/>
            <person name="Ruiz-Duenas F.J."/>
            <person name="Chevret D."/>
            <person name="Hainaut M."/>
            <person name="Lin J."/>
            <person name="Wang M."/>
            <person name="Pangilinan J."/>
            <person name="Lipzen A."/>
            <person name="Lesage-Meessen L."/>
            <person name="Navarro D."/>
            <person name="Riley R."/>
            <person name="Grigoriev I.V."/>
            <person name="Zhou S."/>
            <person name="Raouche S."/>
            <person name="Rosso M.N."/>
        </authorList>
    </citation>
    <scope>NUCLEOTIDE SEQUENCE [LARGE SCALE GENOMIC DNA]</scope>
    <source>
        <strain evidence="2 3">BRFM 1820</strain>
    </source>
</reference>
<dbReference type="EMBL" id="KZ857390">
    <property type="protein sequence ID" value="RDX52379.1"/>
    <property type="molecule type" value="Genomic_DNA"/>
</dbReference>
<evidence type="ECO:0000313" key="3">
    <source>
        <dbReference type="Proteomes" id="UP000256964"/>
    </source>
</evidence>
<keyword evidence="1" id="KW-0175">Coiled coil</keyword>
<name>A0A371DIL8_9APHY</name>
<feature type="coiled-coil region" evidence="1">
    <location>
        <begin position="305"/>
        <end position="353"/>
    </location>
</feature>
<evidence type="ECO:0000256" key="1">
    <source>
        <dbReference type="SAM" id="Coils"/>
    </source>
</evidence>
<keyword evidence="3" id="KW-1185">Reference proteome</keyword>
<dbReference type="Proteomes" id="UP000256964">
    <property type="component" value="Unassembled WGS sequence"/>
</dbReference>
<proteinExistence type="predicted"/>
<sequence length="363" mass="40290">MPNLLSSFQALITRYLRPTDHSRFLPSLFDKQDGQACPSQDFHRQYLHCLGDALHMAKKTAGSELPPLARCRICRVALIKRPSLAQHEYILIYITIDGAPWADQPSRVGKLVCERARAVPEGSFSSESIRQKLSESSRPSGAPAPRALDRYVFYEPDSNVGPADDPAYNHDFEPACAPPLTLLFAVVDVIHDDSQYCDLILTQQCCSFAMLLYRALIKQRAAEVEALPLMRDEHPIVMEDDDTATGLSMYAGAVSGDDIEKHHARLEASFTQAFAAWQAKAQYREDIWKEFVAKDEELAAKDEELVAKDEELAAKDEELAAIEEELAAIEEELAAIEEEKSRMRATVAAMQMAGSNAGTTAES</sequence>
<gene>
    <name evidence="2" type="ORF">OH76DRAFT_1400190</name>
</gene>
<evidence type="ECO:0000313" key="2">
    <source>
        <dbReference type="EMBL" id="RDX52379.1"/>
    </source>
</evidence>
<dbReference type="STRING" id="139420.A0A371DIL8"/>
<protein>
    <submittedName>
        <fullName evidence="2">Uncharacterized protein</fullName>
    </submittedName>
</protein>
<accession>A0A371DIL8</accession>
<dbReference type="AlphaFoldDB" id="A0A371DIL8"/>
<organism evidence="2 3">
    <name type="scientific">Lentinus brumalis</name>
    <dbReference type="NCBI Taxonomy" id="2498619"/>
    <lineage>
        <taxon>Eukaryota</taxon>
        <taxon>Fungi</taxon>
        <taxon>Dikarya</taxon>
        <taxon>Basidiomycota</taxon>
        <taxon>Agaricomycotina</taxon>
        <taxon>Agaricomycetes</taxon>
        <taxon>Polyporales</taxon>
        <taxon>Polyporaceae</taxon>
        <taxon>Lentinus</taxon>
    </lineage>
</organism>